<gene>
    <name evidence="1" type="ORF">D5086_017630</name>
</gene>
<evidence type="ECO:0000313" key="1">
    <source>
        <dbReference type="EMBL" id="KAL3579795.1"/>
    </source>
</evidence>
<keyword evidence="2" id="KW-1185">Reference proteome</keyword>
<sequence>MKMPGCFICKFNNNMPTIIKYFKDVNANNKVILEFDIDNLNFDGDYVAISNNVDVDNVGRIVNFSNLGNKRSERVDVNNLGIERSVGVDATGDEYVDYEEEEEDDDYTSYNEE</sequence>
<protein>
    <submittedName>
        <fullName evidence="1">Uncharacterized protein</fullName>
    </submittedName>
</protein>
<evidence type="ECO:0000313" key="2">
    <source>
        <dbReference type="Proteomes" id="UP000309997"/>
    </source>
</evidence>
<comment type="caution">
    <text evidence="1">The sequence shown here is derived from an EMBL/GenBank/DDBJ whole genome shotgun (WGS) entry which is preliminary data.</text>
</comment>
<reference evidence="1 2" key="1">
    <citation type="journal article" date="2024" name="Plant Biotechnol. J.">
        <title>Genome and CRISPR/Cas9 system of a widespread forest tree (Populus alba) in the world.</title>
        <authorList>
            <person name="Liu Y.J."/>
            <person name="Jiang P.F."/>
            <person name="Han X.M."/>
            <person name="Li X.Y."/>
            <person name="Wang H.M."/>
            <person name="Wang Y.J."/>
            <person name="Wang X.X."/>
            <person name="Zeng Q.Y."/>
        </authorList>
    </citation>
    <scope>NUCLEOTIDE SEQUENCE [LARGE SCALE GENOMIC DNA]</scope>
    <source>
        <strain evidence="2">cv. PAL-ZL1</strain>
    </source>
</reference>
<dbReference type="EMBL" id="RCHU02000009">
    <property type="protein sequence ID" value="KAL3579795.1"/>
    <property type="molecule type" value="Genomic_DNA"/>
</dbReference>
<organism evidence="1 2">
    <name type="scientific">Populus alba</name>
    <name type="common">White poplar</name>
    <dbReference type="NCBI Taxonomy" id="43335"/>
    <lineage>
        <taxon>Eukaryota</taxon>
        <taxon>Viridiplantae</taxon>
        <taxon>Streptophyta</taxon>
        <taxon>Embryophyta</taxon>
        <taxon>Tracheophyta</taxon>
        <taxon>Spermatophyta</taxon>
        <taxon>Magnoliopsida</taxon>
        <taxon>eudicotyledons</taxon>
        <taxon>Gunneridae</taxon>
        <taxon>Pentapetalae</taxon>
        <taxon>rosids</taxon>
        <taxon>fabids</taxon>
        <taxon>Malpighiales</taxon>
        <taxon>Salicaceae</taxon>
        <taxon>Saliceae</taxon>
        <taxon>Populus</taxon>
    </lineage>
</organism>
<accession>A0ACC4BMM6</accession>
<proteinExistence type="predicted"/>
<dbReference type="Proteomes" id="UP000309997">
    <property type="component" value="Unassembled WGS sequence"/>
</dbReference>
<name>A0ACC4BMM6_POPAL</name>